<evidence type="ECO:0000256" key="1">
    <source>
        <dbReference type="RuleBase" id="RU367018"/>
    </source>
</evidence>
<comment type="function">
    <text evidence="1">Putative transcription activator involved in regulating light control of development.</text>
</comment>
<feature type="transmembrane region" description="Helical" evidence="2">
    <location>
        <begin position="245"/>
        <end position="273"/>
    </location>
</feature>
<dbReference type="Proteomes" id="UP001552299">
    <property type="component" value="Unassembled WGS sequence"/>
</dbReference>
<keyword evidence="1" id="KW-0862">Zinc</keyword>
<organism evidence="3 4">
    <name type="scientific">Dendrobium thyrsiflorum</name>
    <name type="common">Pinecone-like raceme dendrobium</name>
    <name type="synonym">Orchid</name>
    <dbReference type="NCBI Taxonomy" id="117978"/>
    <lineage>
        <taxon>Eukaryota</taxon>
        <taxon>Viridiplantae</taxon>
        <taxon>Streptophyta</taxon>
        <taxon>Embryophyta</taxon>
        <taxon>Tracheophyta</taxon>
        <taxon>Spermatophyta</taxon>
        <taxon>Magnoliopsida</taxon>
        <taxon>Liliopsida</taxon>
        <taxon>Asparagales</taxon>
        <taxon>Orchidaceae</taxon>
        <taxon>Epidendroideae</taxon>
        <taxon>Malaxideae</taxon>
        <taxon>Dendrobiinae</taxon>
        <taxon>Dendrobium</taxon>
    </lineage>
</organism>
<evidence type="ECO:0000313" key="3">
    <source>
        <dbReference type="EMBL" id="KAL0912830.1"/>
    </source>
</evidence>
<keyword evidence="1" id="KW-0479">Metal-binding</keyword>
<gene>
    <name evidence="3" type="ORF">M5K25_016239</name>
</gene>
<keyword evidence="4" id="KW-1185">Reference proteome</keyword>
<comment type="subcellular location">
    <subcellularLocation>
        <location evidence="1">Nucleus</location>
    </subcellularLocation>
</comment>
<reference evidence="3 4" key="1">
    <citation type="journal article" date="2024" name="Plant Biotechnol. J.">
        <title>Dendrobium thyrsiflorum genome and its molecular insights into genes involved in important horticultural traits.</title>
        <authorList>
            <person name="Chen B."/>
            <person name="Wang J.Y."/>
            <person name="Zheng P.J."/>
            <person name="Li K.L."/>
            <person name="Liang Y.M."/>
            <person name="Chen X.F."/>
            <person name="Zhang C."/>
            <person name="Zhao X."/>
            <person name="He X."/>
            <person name="Zhang G.Q."/>
            <person name="Liu Z.J."/>
            <person name="Xu Q."/>
        </authorList>
    </citation>
    <scope>NUCLEOTIDE SEQUENCE [LARGE SCALE GENOMIC DNA]</scope>
    <source>
        <strain evidence="3">GZMU011</strain>
    </source>
</reference>
<dbReference type="PANTHER" id="PTHR31669">
    <property type="entry name" value="PROTEIN FAR1-RELATED SEQUENCE 10-RELATED"/>
    <property type="match status" value="1"/>
</dbReference>
<keyword evidence="1" id="KW-0863">Zinc-finger</keyword>
<dbReference type="PANTHER" id="PTHR31669:SF302">
    <property type="entry name" value="PROTEIN FAR1-RELATED SEQUENCE"/>
    <property type="match status" value="1"/>
</dbReference>
<evidence type="ECO:0000313" key="4">
    <source>
        <dbReference type="Proteomes" id="UP001552299"/>
    </source>
</evidence>
<comment type="similarity">
    <text evidence="1">Belongs to the FHY3/FAR1 family.</text>
</comment>
<dbReference type="EMBL" id="JANQDX010000013">
    <property type="protein sequence ID" value="KAL0912830.1"/>
    <property type="molecule type" value="Genomic_DNA"/>
</dbReference>
<dbReference type="GO" id="GO:0006355">
    <property type="term" value="P:regulation of DNA-templated transcription"/>
    <property type="evidence" value="ECO:0007669"/>
    <property type="project" value="UniProtKB-UniRule"/>
</dbReference>
<protein>
    <recommendedName>
        <fullName evidence="1">Protein FAR1-RELATED SEQUENCE</fullName>
    </recommendedName>
</protein>
<accession>A0ABD0UK06</accession>
<comment type="caution">
    <text evidence="3">The sequence shown here is derived from an EMBL/GenBank/DDBJ whole genome shotgun (WGS) entry which is preliminary data.</text>
</comment>
<proteinExistence type="inferred from homology"/>
<keyword evidence="2" id="KW-0812">Transmembrane</keyword>
<dbReference type="GO" id="GO:0008270">
    <property type="term" value="F:zinc ion binding"/>
    <property type="evidence" value="ECO:0007669"/>
    <property type="project" value="UniProtKB-UniRule"/>
</dbReference>
<keyword evidence="1" id="KW-0539">Nucleus</keyword>
<dbReference type="InterPro" id="IPR031052">
    <property type="entry name" value="FHY3/FAR1"/>
</dbReference>
<dbReference type="GO" id="GO:0005634">
    <property type="term" value="C:nucleus"/>
    <property type="evidence" value="ECO:0007669"/>
    <property type="project" value="UniProtKB-SubCell"/>
</dbReference>
<evidence type="ECO:0000256" key="2">
    <source>
        <dbReference type="SAM" id="Phobius"/>
    </source>
</evidence>
<sequence length="282" mass="32584">MECSHDIDAEDRMECSEYIDMEERSDNFQKSEGNLTGSVEGFNLSGVGGMSIDFVSIDSSKFLVNYTENKDQSNPWVVHFDATECTIQCTYKQFEIMGLLCSHYMTVLRQLDIVKIPEKYRILRWSARAQKCICSSHLGSSKGLDCGSGFIFRNHISRFAYQISIRAQGNELAERYMLAAMKDMAENIYLLLEKKIKNNKFVGKSQGFDIPISRFKDPQKRRPKRISNARLKGYWDKKKQKSKKYFHCAFTALSLRFIALSLCFYCTFTVFLFPFHCAFSSL</sequence>
<dbReference type="AlphaFoldDB" id="A0ABD0UK06"/>
<keyword evidence="2" id="KW-0472">Membrane</keyword>
<keyword evidence="2" id="KW-1133">Transmembrane helix</keyword>
<name>A0ABD0UK06_DENTH</name>